<protein>
    <recommendedName>
        <fullName evidence="2">2,3,4,5-tetrahydropyridine-2,6-dicarboxylate N-acetyltransferase</fullName>
    </recommendedName>
</protein>
<evidence type="ECO:0000313" key="1">
    <source>
        <dbReference type="EMBL" id="MPM96158.1"/>
    </source>
</evidence>
<dbReference type="Gene3D" id="2.160.10.10">
    <property type="entry name" value="Hexapeptide repeat proteins"/>
    <property type="match status" value="1"/>
</dbReference>
<dbReference type="SUPFAM" id="SSF51161">
    <property type="entry name" value="Trimeric LpxA-like enzymes"/>
    <property type="match status" value="1"/>
</dbReference>
<comment type="caution">
    <text evidence="1">The sequence shown here is derived from an EMBL/GenBank/DDBJ whole genome shotgun (WGS) entry which is preliminary data.</text>
</comment>
<sequence length="218" mass="24266">MSYLLFAKSIRKIRSFWYSRKIDTGGGKITLHAPFVNIKIKKHKNASIHIKGNLNTMSHMGNKNPIYIELEENSTLKINGDFLIGQGVRIFLKNNSTLSIGGKEKESDSGISGDTLIMAYKEIHIGKDFLCAWNVFISDSDWHQIKGQDHQAGVFIGDHVWIANSNNILKGSNIGNNCIVASNSKTINSVFPDNALIGGIPAKLLTRNIDWNRDIDKV</sequence>
<dbReference type="PANTHER" id="PTHR23416:SF78">
    <property type="entry name" value="LIPOPOLYSACCHARIDE BIOSYNTHESIS O-ACETYL TRANSFERASE WBBJ-RELATED"/>
    <property type="match status" value="1"/>
</dbReference>
<dbReference type="InterPro" id="IPR011004">
    <property type="entry name" value="Trimer_LpxA-like_sf"/>
</dbReference>
<gene>
    <name evidence="1" type="ORF">SDC9_143315</name>
</gene>
<dbReference type="PANTHER" id="PTHR23416">
    <property type="entry name" value="SIALIC ACID SYNTHASE-RELATED"/>
    <property type="match status" value="1"/>
</dbReference>
<name>A0A645E436_9ZZZZ</name>
<dbReference type="InterPro" id="IPR051159">
    <property type="entry name" value="Hexapeptide_acetyltransf"/>
</dbReference>
<dbReference type="AlphaFoldDB" id="A0A645E436"/>
<evidence type="ECO:0008006" key="2">
    <source>
        <dbReference type="Google" id="ProtNLM"/>
    </source>
</evidence>
<dbReference type="EMBL" id="VSSQ01042561">
    <property type="protein sequence ID" value="MPM96158.1"/>
    <property type="molecule type" value="Genomic_DNA"/>
</dbReference>
<accession>A0A645E436</accession>
<organism evidence="1">
    <name type="scientific">bioreactor metagenome</name>
    <dbReference type="NCBI Taxonomy" id="1076179"/>
    <lineage>
        <taxon>unclassified sequences</taxon>
        <taxon>metagenomes</taxon>
        <taxon>ecological metagenomes</taxon>
    </lineage>
</organism>
<proteinExistence type="predicted"/>
<reference evidence="1" key="1">
    <citation type="submission" date="2019-08" db="EMBL/GenBank/DDBJ databases">
        <authorList>
            <person name="Kucharzyk K."/>
            <person name="Murdoch R.W."/>
            <person name="Higgins S."/>
            <person name="Loffler F."/>
        </authorList>
    </citation>
    <scope>NUCLEOTIDE SEQUENCE</scope>
</reference>